<evidence type="ECO:0000259" key="2">
    <source>
        <dbReference type="Pfam" id="PF25484"/>
    </source>
</evidence>
<dbReference type="Proteomes" id="UP000244855">
    <property type="component" value="Unassembled WGS sequence"/>
</dbReference>
<gene>
    <name evidence="3" type="ORF">DM02DRAFT_608233</name>
</gene>
<sequence>MYILSSLFLLLPTLTHQQLPPTTKKHFFNILAIIPPETPLANVSTWSLTSSPLSSTTTPSVPILLTPNRTSGSIFYENGTAETFASRASQILTDGDGGVAWATTLQAPGEENSQVLLVRAGKGYPGFQVAEWPATVYLETGTWFVCEVGSEGEGEVVALFWRRKNTRTPEGCSNAELQAWCVEGDGPVEHEFGRRSTCYEEI</sequence>
<evidence type="ECO:0000256" key="1">
    <source>
        <dbReference type="SAM" id="SignalP"/>
    </source>
</evidence>
<evidence type="ECO:0000313" key="4">
    <source>
        <dbReference type="Proteomes" id="UP000244855"/>
    </source>
</evidence>
<accession>A0A2V1EC98</accession>
<proteinExistence type="predicted"/>
<feature type="domain" description="DUF7907" evidence="2">
    <location>
        <begin position="63"/>
        <end position="179"/>
    </location>
</feature>
<keyword evidence="4" id="KW-1185">Reference proteome</keyword>
<dbReference type="OrthoDB" id="3518533at2759"/>
<feature type="signal peptide" evidence="1">
    <location>
        <begin position="1"/>
        <end position="17"/>
    </location>
</feature>
<evidence type="ECO:0000313" key="3">
    <source>
        <dbReference type="EMBL" id="PVI08153.1"/>
    </source>
</evidence>
<reference evidence="3 4" key="1">
    <citation type="journal article" date="2018" name="Sci. Rep.">
        <title>Comparative genomics provides insights into the lifestyle and reveals functional heterogeneity of dark septate endophytic fungi.</title>
        <authorList>
            <person name="Knapp D.G."/>
            <person name="Nemeth J.B."/>
            <person name="Barry K."/>
            <person name="Hainaut M."/>
            <person name="Henrissat B."/>
            <person name="Johnson J."/>
            <person name="Kuo A."/>
            <person name="Lim J.H.P."/>
            <person name="Lipzen A."/>
            <person name="Nolan M."/>
            <person name="Ohm R.A."/>
            <person name="Tamas L."/>
            <person name="Grigoriev I.V."/>
            <person name="Spatafora J.W."/>
            <person name="Nagy L.G."/>
            <person name="Kovacs G.M."/>
        </authorList>
    </citation>
    <scope>NUCLEOTIDE SEQUENCE [LARGE SCALE GENOMIC DNA]</scope>
    <source>
        <strain evidence="3 4">DSE2036</strain>
    </source>
</reference>
<organism evidence="3 4">
    <name type="scientific">Periconia macrospinosa</name>
    <dbReference type="NCBI Taxonomy" id="97972"/>
    <lineage>
        <taxon>Eukaryota</taxon>
        <taxon>Fungi</taxon>
        <taxon>Dikarya</taxon>
        <taxon>Ascomycota</taxon>
        <taxon>Pezizomycotina</taxon>
        <taxon>Dothideomycetes</taxon>
        <taxon>Pleosporomycetidae</taxon>
        <taxon>Pleosporales</taxon>
        <taxon>Massarineae</taxon>
        <taxon>Periconiaceae</taxon>
        <taxon>Periconia</taxon>
    </lineage>
</organism>
<dbReference type="Pfam" id="PF25484">
    <property type="entry name" value="DUF7907"/>
    <property type="match status" value="1"/>
</dbReference>
<dbReference type="EMBL" id="KZ805301">
    <property type="protein sequence ID" value="PVI08153.1"/>
    <property type="molecule type" value="Genomic_DNA"/>
</dbReference>
<dbReference type="InterPro" id="IPR057229">
    <property type="entry name" value="DUF7907"/>
</dbReference>
<keyword evidence="1" id="KW-0732">Signal</keyword>
<dbReference type="AlphaFoldDB" id="A0A2V1EC98"/>
<feature type="chain" id="PRO_5015896085" description="DUF7907 domain-containing protein" evidence="1">
    <location>
        <begin position="18"/>
        <end position="202"/>
    </location>
</feature>
<protein>
    <recommendedName>
        <fullName evidence="2">DUF7907 domain-containing protein</fullName>
    </recommendedName>
</protein>
<name>A0A2V1EC98_9PLEO</name>